<accession>A0A173REC6</accession>
<keyword evidence="1" id="KW-0805">Transcription regulation</keyword>
<dbReference type="CDD" id="cd07377">
    <property type="entry name" value="WHTH_GntR"/>
    <property type="match status" value="1"/>
</dbReference>
<protein>
    <submittedName>
        <fullName evidence="5">Pyruvate dehydrogenase complex repressor</fullName>
    </submittedName>
</protein>
<evidence type="ECO:0000256" key="3">
    <source>
        <dbReference type="ARBA" id="ARBA00023163"/>
    </source>
</evidence>
<dbReference type="Pfam" id="PF07729">
    <property type="entry name" value="FCD"/>
    <property type="match status" value="1"/>
</dbReference>
<dbReference type="Proteomes" id="UP000095492">
    <property type="component" value="Unassembled WGS sequence"/>
</dbReference>
<evidence type="ECO:0000256" key="1">
    <source>
        <dbReference type="ARBA" id="ARBA00023015"/>
    </source>
</evidence>
<reference evidence="5 6" key="1">
    <citation type="submission" date="2015-09" db="EMBL/GenBank/DDBJ databases">
        <authorList>
            <consortium name="Pathogen Informatics"/>
        </authorList>
    </citation>
    <scope>NUCLEOTIDE SEQUENCE [LARGE SCALE GENOMIC DNA]</scope>
    <source>
        <strain evidence="5 6">2789STDY5608891</strain>
    </source>
</reference>
<evidence type="ECO:0000256" key="2">
    <source>
        <dbReference type="ARBA" id="ARBA00023125"/>
    </source>
</evidence>
<evidence type="ECO:0000313" key="5">
    <source>
        <dbReference type="EMBL" id="CUM76221.1"/>
    </source>
</evidence>
<dbReference type="STRING" id="39490.ERS852448_00358"/>
<evidence type="ECO:0000259" key="4">
    <source>
        <dbReference type="PROSITE" id="PS50949"/>
    </source>
</evidence>
<feature type="domain" description="HTH gntR-type" evidence="4">
    <location>
        <begin position="16"/>
        <end position="84"/>
    </location>
</feature>
<dbReference type="AlphaFoldDB" id="A0A173REC6"/>
<dbReference type="Gene3D" id="1.20.120.530">
    <property type="entry name" value="GntR ligand-binding domain-like"/>
    <property type="match status" value="1"/>
</dbReference>
<dbReference type="InterPro" id="IPR011711">
    <property type="entry name" value="GntR_C"/>
</dbReference>
<organism evidence="5 6">
    <name type="scientific">Eubacterium ramulus</name>
    <dbReference type="NCBI Taxonomy" id="39490"/>
    <lineage>
        <taxon>Bacteria</taxon>
        <taxon>Bacillati</taxon>
        <taxon>Bacillota</taxon>
        <taxon>Clostridia</taxon>
        <taxon>Eubacteriales</taxon>
        <taxon>Eubacteriaceae</taxon>
        <taxon>Eubacterium</taxon>
    </lineage>
</organism>
<dbReference type="Gene3D" id="1.10.10.10">
    <property type="entry name" value="Winged helix-like DNA-binding domain superfamily/Winged helix DNA-binding domain"/>
    <property type="match status" value="1"/>
</dbReference>
<dbReference type="GO" id="GO:0003700">
    <property type="term" value="F:DNA-binding transcription factor activity"/>
    <property type="evidence" value="ECO:0007669"/>
    <property type="project" value="InterPro"/>
</dbReference>
<keyword evidence="5" id="KW-0670">Pyruvate</keyword>
<dbReference type="SMART" id="SM00895">
    <property type="entry name" value="FCD"/>
    <property type="match status" value="1"/>
</dbReference>
<keyword evidence="2" id="KW-0238">DNA-binding</keyword>
<dbReference type="InterPro" id="IPR036388">
    <property type="entry name" value="WH-like_DNA-bd_sf"/>
</dbReference>
<name>A0A173REC6_EUBRA</name>
<dbReference type="InterPro" id="IPR008920">
    <property type="entry name" value="TF_FadR/GntR_C"/>
</dbReference>
<dbReference type="PANTHER" id="PTHR43537">
    <property type="entry name" value="TRANSCRIPTIONAL REGULATOR, GNTR FAMILY"/>
    <property type="match status" value="1"/>
</dbReference>
<keyword evidence="3" id="KW-0804">Transcription</keyword>
<dbReference type="PROSITE" id="PS50949">
    <property type="entry name" value="HTH_GNTR"/>
    <property type="match status" value="1"/>
</dbReference>
<sequence length="242" mass="27590">MPIFMKGIKNTVAKNQKTYGIVVDYFKKKILTGDLKPGEKLPPEREIAEELGVSRNSVREAIRFMDMTGVISSQQGSGNYITCDFQSSLEETMGMMFAMDQIDYIQISQIRYSLERLAFTLALDHASEEEIKLMEDCVNKLDKSTDASVNNELDKKIHYTLARASGNILILDILEACSGVIDEFVKDLRREIIQEESSKEALNDCHHRIVRALRAHDREAGILALKEHFSMIDKILLDWKNK</sequence>
<dbReference type="SUPFAM" id="SSF48008">
    <property type="entry name" value="GntR ligand-binding domain-like"/>
    <property type="match status" value="1"/>
</dbReference>
<dbReference type="EMBL" id="CYYA01000002">
    <property type="protein sequence ID" value="CUM76221.1"/>
    <property type="molecule type" value="Genomic_DNA"/>
</dbReference>
<proteinExistence type="predicted"/>
<dbReference type="Pfam" id="PF00392">
    <property type="entry name" value="GntR"/>
    <property type="match status" value="1"/>
</dbReference>
<evidence type="ECO:0000313" key="6">
    <source>
        <dbReference type="Proteomes" id="UP000095492"/>
    </source>
</evidence>
<dbReference type="GO" id="GO:0003677">
    <property type="term" value="F:DNA binding"/>
    <property type="evidence" value="ECO:0007669"/>
    <property type="project" value="UniProtKB-KW"/>
</dbReference>
<dbReference type="PANTHER" id="PTHR43537:SF5">
    <property type="entry name" value="UXU OPERON TRANSCRIPTIONAL REGULATOR"/>
    <property type="match status" value="1"/>
</dbReference>
<dbReference type="InterPro" id="IPR000524">
    <property type="entry name" value="Tscrpt_reg_HTH_GntR"/>
</dbReference>
<dbReference type="PRINTS" id="PR00035">
    <property type="entry name" value="HTHGNTR"/>
</dbReference>
<dbReference type="SUPFAM" id="SSF46785">
    <property type="entry name" value="Winged helix' DNA-binding domain"/>
    <property type="match status" value="1"/>
</dbReference>
<dbReference type="SMART" id="SM00345">
    <property type="entry name" value="HTH_GNTR"/>
    <property type="match status" value="1"/>
</dbReference>
<gene>
    <name evidence="5" type="primary">pdhR</name>
    <name evidence="5" type="ORF">ERS852448_00358</name>
</gene>
<dbReference type="InterPro" id="IPR036390">
    <property type="entry name" value="WH_DNA-bd_sf"/>
</dbReference>